<evidence type="ECO:0000259" key="6">
    <source>
        <dbReference type="PROSITE" id="PS50011"/>
    </source>
</evidence>
<keyword evidence="2" id="KW-0723">Serine/threonine-protein kinase</keyword>
<name>A0AAE1T9F5_9LAMI</name>
<dbReference type="Gene3D" id="1.10.510.10">
    <property type="entry name" value="Transferase(Phosphotransferase) domain 1"/>
    <property type="match status" value="1"/>
</dbReference>
<dbReference type="InterPro" id="IPR011009">
    <property type="entry name" value="Kinase-like_dom_sf"/>
</dbReference>
<evidence type="ECO:0000256" key="5">
    <source>
        <dbReference type="SAM" id="MobiDB-lite"/>
    </source>
</evidence>
<dbReference type="Proteomes" id="UP001289374">
    <property type="component" value="Unassembled WGS sequence"/>
</dbReference>
<comment type="caution">
    <text evidence="7">The sequence shown here is derived from an EMBL/GenBank/DDBJ whole genome shotgun (WGS) entry which is preliminary data.</text>
</comment>
<dbReference type="PANTHER" id="PTHR47985">
    <property type="entry name" value="OS07G0668900 PROTEIN"/>
    <property type="match status" value="1"/>
</dbReference>
<feature type="compositionally biased region" description="Basic and acidic residues" evidence="5">
    <location>
        <begin position="184"/>
        <end position="193"/>
    </location>
</feature>
<organism evidence="7 8">
    <name type="scientific">Sesamum angolense</name>
    <dbReference type="NCBI Taxonomy" id="2727404"/>
    <lineage>
        <taxon>Eukaryota</taxon>
        <taxon>Viridiplantae</taxon>
        <taxon>Streptophyta</taxon>
        <taxon>Embryophyta</taxon>
        <taxon>Tracheophyta</taxon>
        <taxon>Spermatophyta</taxon>
        <taxon>Magnoliopsida</taxon>
        <taxon>eudicotyledons</taxon>
        <taxon>Gunneridae</taxon>
        <taxon>Pentapetalae</taxon>
        <taxon>asterids</taxon>
        <taxon>lamiids</taxon>
        <taxon>Lamiales</taxon>
        <taxon>Pedaliaceae</taxon>
        <taxon>Sesamum</taxon>
    </lineage>
</organism>
<evidence type="ECO:0000256" key="1">
    <source>
        <dbReference type="ARBA" id="ARBA00004193"/>
    </source>
</evidence>
<gene>
    <name evidence="7" type="ORF">Sango_3070200</name>
</gene>
<dbReference type="InterPro" id="IPR000719">
    <property type="entry name" value="Prot_kinase_dom"/>
</dbReference>
<reference evidence="7" key="1">
    <citation type="submission" date="2020-06" db="EMBL/GenBank/DDBJ databases">
        <authorList>
            <person name="Li T."/>
            <person name="Hu X."/>
            <person name="Zhang T."/>
            <person name="Song X."/>
            <person name="Zhang H."/>
            <person name="Dai N."/>
            <person name="Sheng W."/>
            <person name="Hou X."/>
            <person name="Wei L."/>
        </authorList>
    </citation>
    <scope>NUCLEOTIDE SEQUENCE</scope>
    <source>
        <strain evidence="7">K16</strain>
        <tissue evidence="7">Leaf</tissue>
    </source>
</reference>
<dbReference type="PANTHER" id="PTHR47985:SF17">
    <property type="entry name" value="SERINE_THREONINE-PROTEIN KINASE CDL1-LIKE"/>
    <property type="match status" value="1"/>
</dbReference>
<protein>
    <submittedName>
        <fullName evidence="7">Serine/threonine-protein kinase PBL24</fullName>
    </submittedName>
</protein>
<feature type="region of interest" description="Disordered" evidence="5">
    <location>
        <begin position="144"/>
        <end position="193"/>
    </location>
</feature>
<keyword evidence="7" id="KW-0808">Transferase</keyword>
<dbReference type="PROSITE" id="PS50011">
    <property type="entry name" value="PROTEIN_KINASE_DOM"/>
    <property type="match status" value="1"/>
</dbReference>
<evidence type="ECO:0000313" key="7">
    <source>
        <dbReference type="EMBL" id="KAK4384345.1"/>
    </source>
</evidence>
<evidence type="ECO:0000256" key="2">
    <source>
        <dbReference type="ARBA" id="ARBA00022527"/>
    </source>
</evidence>
<sequence>MNVTPTVMSAYGYCAPEYERHGELTSKADVYSFGVVLLELITGRKAFDTTRPTNEQNLVNWAQEFFKDQKRFPDMADPLLQKDFPVTSLNQAVGVASMCLQEEPSVRPFITDVVAALSFLAMAPCGAPIPARLVPILSAKVGTSRQSSQEDEGQQNEDLDSDDDSSDDDSDISTSKQSTSRRVTIREPDRDAK</sequence>
<evidence type="ECO:0000256" key="4">
    <source>
        <dbReference type="ARBA" id="ARBA00023288"/>
    </source>
</evidence>
<evidence type="ECO:0000256" key="3">
    <source>
        <dbReference type="ARBA" id="ARBA00023136"/>
    </source>
</evidence>
<keyword evidence="7" id="KW-0418">Kinase</keyword>
<dbReference type="Pfam" id="PF00069">
    <property type="entry name" value="Pkinase"/>
    <property type="match status" value="1"/>
</dbReference>
<dbReference type="EMBL" id="JACGWL010000185">
    <property type="protein sequence ID" value="KAK4384345.1"/>
    <property type="molecule type" value="Genomic_DNA"/>
</dbReference>
<feature type="compositionally biased region" description="Acidic residues" evidence="5">
    <location>
        <begin position="149"/>
        <end position="171"/>
    </location>
</feature>
<keyword evidence="8" id="KW-1185">Reference proteome</keyword>
<dbReference type="GO" id="GO:0005524">
    <property type="term" value="F:ATP binding"/>
    <property type="evidence" value="ECO:0007669"/>
    <property type="project" value="InterPro"/>
</dbReference>
<dbReference type="AlphaFoldDB" id="A0AAE1T9F5"/>
<feature type="domain" description="Protein kinase" evidence="6">
    <location>
        <begin position="1"/>
        <end position="120"/>
    </location>
</feature>
<accession>A0AAE1T9F5</accession>
<dbReference type="GO" id="GO:0004674">
    <property type="term" value="F:protein serine/threonine kinase activity"/>
    <property type="evidence" value="ECO:0007669"/>
    <property type="project" value="UniProtKB-KW"/>
</dbReference>
<keyword evidence="4" id="KW-0449">Lipoprotein</keyword>
<comment type="subcellular location">
    <subcellularLocation>
        <location evidence="1">Cell membrane</location>
        <topology evidence="1">Lipid-anchor</topology>
    </subcellularLocation>
</comment>
<dbReference type="GO" id="GO:0005886">
    <property type="term" value="C:plasma membrane"/>
    <property type="evidence" value="ECO:0007669"/>
    <property type="project" value="UniProtKB-SubCell"/>
</dbReference>
<keyword evidence="3" id="KW-0472">Membrane</keyword>
<reference evidence="7" key="2">
    <citation type="journal article" date="2024" name="Plant">
        <title>Genomic evolution and insights into agronomic trait innovations of Sesamum species.</title>
        <authorList>
            <person name="Miao H."/>
            <person name="Wang L."/>
            <person name="Qu L."/>
            <person name="Liu H."/>
            <person name="Sun Y."/>
            <person name="Le M."/>
            <person name="Wang Q."/>
            <person name="Wei S."/>
            <person name="Zheng Y."/>
            <person name="Lin W."/>
            <person name="Duan Y."/>
            <person name="Cao H."/>
            <person name="Xiong S."/>
            <person name="Wang X."/>
            <person name="Wei L."/>
            <person name="Li C."/>
            <person name="Ma Q."/>
            <person name="Ju M."/>
            <person name="Zhao R."/>
            <person name="Li G."/>
            <person name="Mu C."/>
            <person name="Tian Q."/>
            <person name="Mei H."/>
            <person name="Zhang T."/>
            <person name="Gao T."/>
            <person name="Zhang H."/>
        </authorList>
    </citation>
    <scope>NUCLEOTIDE SEQUENCE</scope>
    <source>
        <strain evidence="7">K16</strain>
    </source>
</reference>
<dbReference type="SUPFAM" id="SSF56112">
    <property type="entry name" value="Protein kinase-like (PK-like)"/>
    <property type="match status" value="1"/>
</dbReference>
<evidence type="ECO:0000313" key="8">
    <source>
        <dbReference type="Proteomes" id="UP001289374"/>
    </source>
</evidence>
<proteinExistence type="predicted"/>